<dbReference type="OrthoDB" id="2201715at2759"/>
<organism evidence="1 2">
    <name type="scientific">Rhizopus oryzae</name>
    <name type="common">Mucormycosis agent</name>
    <name type="synonym">Rhizopus arrhizus var. delemar</name>
    <dbReference type="NCBI Taxonomy" id="64495"/>
    <lineage>
        <taxon>Eukaryota</taxon>
        <taxon>Fungi</taxon>
        <taxon>Fungi incertae sedis</taxon>
        <taxon>Mucoromycota</taxon>
        <taxon>Mucoromycotina</taxon>
        <taxon>Mucoromycetes</taxon>
        <taxon>Mucorales</taxon>
        <taxon>Mucorineae</taxon>
        <taxon>Rhizopodaceae</taxon>
        <taxon>Rhizopus</taxon>
    </lineage>
</organism>
<gene>
    <name evidence="1" type="ORF">G6F64_004340</name>
</gene>
<dbReference type="EMBL" id="JAANQT010000470">
    <property type="protein sequence ID" value="KAG1310727.1"/>
    <property type="molecule type" value="Genomic_DNA"/>
</dbReference>
<dbReference type="AlphaFoldDB" id="A0A9P6XCW6"/>
<name>A0A9P6XCW6_RHIOR</name>
<sequence>MMFKWLNTSCFTNTDMDANQSLPDGCAGNDHEAIGYFEVKPIKHATNHKKINIDLHRLCTFSKAGTAKYKSKHMFQVMAVGLLHISDKKCEQYKPFK</sequence>
<dbReference type="Proteomes" id="UP000716291">
    <property type="component" value="Unassembled WGS sequence"/>
</dbReference>
<keyword evidence="2" id="KW-1185">Reference proteome</keyword>
<proteinExistence type="predicted"/>
<evidence type="ECO:0000313" key="1">
    <source>
        <dbReference type="EMBL" id="KAG1310727.1"/>
    </source>
</evidence>
<evidence type="ECO:0000313" key="2">
    <source>
        <dbReference type="Proteomes" id="UP000716291"/>
    </source>
</evidence>
<protein>
    <submittedName>
        <fullName evidence="1">Uncharacterized protein</fullName>
    </submittedName>
</protein>
<comment type="caution">
    <text evidence="1">The sequence shown here is derived from an EMBL/GenBank/DDBJ whole genome shotgun (WGS) entry which is preliminary data.</text>
</comment>
<accession>A0A9P6XCW6</accession>
<reference evidence="1" key="1">
    <citation type="journal article" date="2020" name="Microb. Genom.">
        <title>Genetic diversity of clinical and environmental Mucorales isolates obtained from an investigation of mucormycosis cases among solid organ transplant recipients.</title>
        <authorList>
            <person name="Nguyen M.H."/>
            <person name="Kaul D."/>
            <person name="Muto C."/>
            <person name="Cheng S.J."/>
            <person name="Richter R.A."/>
            <person name="Bruno V.M."/>
            <person name="Liu G."/>
            <person name="Beyhan S."/>
            <person name="Sundermann A.J."/>
            <person name="Mounaud S."/>
            <person name="Pasculle A.W."/>
            <person name="Nierman W.C."/>
            <person name="Driscoll E."/>
            <person name="Cumbie R."/>
            <person name="Clancy C.J."/>
            <person name="Dupont C.L."/>
        </authorList>
    </citation>
    <scope>NUCLEOTIDE SEQUENCE</scope>
    <source>
        <strain evidence="1">GL11</strain>
    </source>
</reference>